<accession>A0A918I0G0</accession>
<protein>
    <submittedName>
        <fullName evidence="1">Uncharacterized protein</fullName>
    </submittedName>
</protein>
<reference evidence="1" key="2">
    <citation type="submission" date="2020-09" db="EMBL/GenBank/DDBJ databases">
        <authorList>
            <person name="Sun Q."/>
            <person name="Ohkuma M."/>
        </authorList>
    </citation>
    <scope>NUCLEOTIDE SEQUENCE</scope>
    <source>
        <strain evidence="1">JCM 4391</strain>
    </source>
</reference>
<evidence type="ECO:0000313" key="1">
    <source>
        <dbReference type="EMBL" id="GGU50199.1"/>
    </source>
</evidence>
<reference evidence="1" key="1">
    <citation type="journal article" date="2014" name="Int. J. Syst. Evol. Microbiol.">
        <title>Complete genome sequence of Corynebacterium casei LMG S-19264T (=DSM 44701T), isolated from a smear-ripened cheese.</title>
        <authorList>
            <consortium name="US DOE Joint Genome Institute (JGI-PGF)"/>
            <person name="Walter F."/>
            <person name="Albersmeier A."/>
            <person name="Kalinowski J."/>
            <person name="Ruckert C."/>
        </authorList>
    </citation>
    <scope>NUCLEOTIDE SEQUENCE</scope>
    <source>
        <strain evidence="1">JCM 4391</strain>
    </source>
</reference>
<dbReference type="Proteomes" id="UP000636661">
    <property type="component" value="Unassembled WGS sequence"/>
</dbReference>
<proteinExistence type="predicted"/>
<dbReference type="EMBL" id="BMTP01000011">
    <property type="protein sequence ID" value="GGU50199.1"/>
    <property type="molecule type" value="Genomic_DNA"/>
</dbReference>
<comment type="caution">
    <text evidence="1">The sequence shown here is derived from an EMBL/GenBank/DDBJ whole genome shotgun (WGS) entry which is preliminary data.</text>
</comment>
<dbReference type="AlphaFoldDB" id="A0A918I0G0"/>
<evidence type="ECO:0000313" key="2">
    <source>
        <dbReference type="Proteomes" id="UP000636661"/>
    </source>
</evidence>
<sequence length="66" mass="6339">MVGSAATVSPDAARRDGYVLGVAPTWPLPAVAGAFAGPGLQGARALVPKRAEAGHSGAADKALTGG</sequence>
<gene>
    <name evidence="1" type="ORF">GCM10010274_43610</name>
</gene>
<name>A0A918I0G0_9ACTN</name>
<keyword evidence="2" id="KW-1185">Reference proteome</keyword>
<organism evidence="1 2">
    <name type="scientific">Streptomyces lavendofoliae</name>
    <dbReference type="NCBI Taxonomy" id="67314"/>
    <lineage>
        <taxon>Bacteria</taxon>
        <taxon>Bacillati</taxon>
        <taxon>Actinomycetota</taxon>
        <taxon>Actinomycetes</taxon>
        <taxon>Kitasatosporales</taxon>
        <taxon>Streptomycetaceae</taxon>
        <taxon>Streptomyces</taxon>
    </lineage>
</organism>